<protein>
    <submittedName>
        <fullName evidence="1">Uncharacterized protein</fullName>
    </submittedName>
</protein>
<dbReference type="EMBL" id="PYVU01000525">
    <property type="protein sequence ID" value="PTB90901.1"/>
    <property type="molecule type" value="Genomic_DNA"/>
</dbReference>
<evidence type="ECO:0000313" key="2">
    <source>
        <dbReference type="Proteomes" id="UP000240608"/>
    </source>
</evidence>
<reference evidence="1 2" key="1">
    <citation type="submission" date="2018-03" db="EMBL/GenBank/DDBJ databases">
        <title>Cross-interface Injection: A General Nanoliter Liquid Handling Method Applied to Single Cells Genome Amplification Automated Nanoliter Liquid Handling Applied to Single Cell Multiple Displacement Amplification.</title>
        <authorList>
            <person name="Yun J."/>
            <person name="Xu P."/>
            <person name="Xu J."/>
            <person name="Dai X."/>
            <person name="Wang Y."/>
            <person name="Zheng X."/>
            <person name="Cao C."/>
            <person name="Yi Q."/>
            <person name="Zhu Y."/>
            <person name="Wang L."/>
            <person name="Dong Z."/>
            <person name="Huang Y."/>
            <person name="Huang L."/>
            <person name="Du W."/>
        </authorList>
    </citation>
    <scope>NUCLEOTIDE SEQUENCE [LARGE SCALE GENOMIC DNA]</scope>
    <source>
        <strain evidence="1 2">Z-D1-2</strain>
    </source>
</reference>
<organism evidence="1 2">
    <name type="scientific">Marivirga lumbricoides</name>
    <dbReference type="NCBI Taxonomy" id="1046115"/>
    <lineage>
        <taxon>Bacteria</taxon>
        <taxon>Pseudomonadati</taxon>
        <taxon>Bacteroidota</taxon>
        <taxon>Cytophagia</taxon>
        <taxon>Cytophagales</taxon>
        <taxon>Marivirgaceae</taxon>
        <taxon>Marivirga</taxon>
    </lineage>
</organism>
<proteinExistence type="predicted"/>
<name>A0A2T4DAM7_9BACT</name>
<comment type="caution">
    <text evidence="1">The sequence shown here is derived from an EMBL/GenBank/DDBJ whole genome shotgun (WGS) entry which is preliminary data.</text>
</comment>
<accession>A0A2T4DAM7</accession>
<sequence>NDKANSADATPTAKGFLAKVIDLLFILFSPPCPCRILKCSFSYITKPTDPISAYLAKIITSFQAASKGCKA</sequence>
<dbReference type="Proteomes" id="UP000240608">
    <property type="component" value="Unassembled WGS sequence"/>
</dbReference>
<dbReference type="AlphaFoldDB" id="A0A2T4DAM7"/>
<evidence type="ECO:0000313" key="1">
    <source>
        <dbReference type="EMBL" id="PTB90901.1"/>
    </source>
</evidence>
<gene>
    <name evidence="1" type="ORF">C9994_16510</name>
</gene>
<feature type="non-terminal residue" evidence="1">
    <location>
        <position position="1"/>
    </location>
</feature>